<dbReference type="EMBL" id="JAQQXR010000026">
    <property type="protein sequence ID" value="MDC8760948.1"/>
    <property type="molecule type" value="Genomic_DNA"/>
</dbReference>
<dbReference type="RefSeq" id="WP_273675050.1">
    <property type="nucleotide sequence ID" value="NZ_JAQQXR010000026.1"/>
</dbReference>
<dbReference type="Proteomes" id="UP001221208">
    <property type="component" value="Unassembled WGS sequence"/>
</dbReference>
<evidence type="ECO:0008006" key="3">
    <source>
        <dbReference type="Google" id="ProtNLM"/>
    </source>
</evidence>
<accession>A0ABT5K922</accession>
<keyword evidence="2" id="KW-1185">Reference proteome</keyword>
<organism evidence="1 2">
    <name type="scientific">Janthinobacterium fluminis</name>
    <dbReference type="NCBI Taxonomy" id="2987524"/>
    <lineage>
        <taxon>Bacteria</taxon>
        <taxon>Pseudomonadati</taxon>
        <taxon>Pseudomonadota</taxon>
        <taxon>Betaproteobacteria</taxon>
        <taxon>Burkholderiales</taxon>
        <taxon>Oxalobacteraceae</taxon>
        <taxon>Janthinobacterium</taxon>
    </lineage>
</organism>
<comment type="caution">
    <text evidence="1">The sequence shown here is derived from an EMBL/GenBank/DDBJ whole genome shotgun (WGS) entry which is preliminary data.</text>
</comment>
<gene>
    <name evidence="1" type="ORF">OIK44_25500</name>
</gene>
<sequence>MKNQPFPVPTELYRLTLPRPSSNDLILLGVCSFCLMAGAHGQQKPLQPTSSKKLAAASAMTADYSLTSSSTAPSGTWRFTKGRLSVKRIDDRHFAILFACEWKKEPKAACSEWWTAQLRDGSLYLQDMNTDNISMHFDPATRAFTINSRGMDADSTLRTDVFHPDTQAIRDKALIRRMKTAQSNFESKENARVFGHYSTWEYSRARIQFPAQ</sequence>
<evidence type="ECO:0000313" key="2">
    <source>
        <dbReference type="Proteomes" id="UP001221208"/>
    </source>
</evidence>
<protein>
    <recommendedName>
        <fullName evidence="3">META domain-containing protein</fullName>
    </recommendedName>
</protein>
<reference evidence="1 2" key="1">
    <citation type="submission" date="2022-10" db="EMBL/GenBank/DDBJ databases">
        <title>Janthinobacterium sp. hw3 Genome sequencing.</title>
        <authorList>
            <person name="Park S."/>
        </authorList>
    </citation>
    <scope>NUCLEOTIDE SEQUENCE [LARGE SCALE GENOMIC DNA]</scope>
    <source>
        <strain evidence="2">hw3</strain>
    </source>
</reference>
<name>A0ABT5K922_9BURK</name>
<proteinExistence type="predicted"/>
<evidence type="ECO:0000313" key="1">
    <source>
        <dbReference type="EMBL" id="MDC8760948.1"/>
    </source>
</evidence>